<reference evidence="3" key="1">
    <citation type="submission" date="2017-02" db="UniProtKB">
        <authorList>
            <consortium name="WormBaseParasite"/>
        </authorList>
    </citation>
    <scope>IDENTIFICATION</scope>
</reference>
<evidence type="ECO:0000313" key="1">
    <source>
        <dbReference type="EMBL" id="VDL67624.1"/>
    </source>
</evidence>
<accession>A0A0N4XND2</accession>
<organism evidence="3">
    <name type="scientific">Nippostrongylus brasiliensis</name>
    <name type="common">Rat hookworm</name>
    <dbReference type="NCBI Taxonomy" id="27835"/>
    <lineage>
        <taxon>Eukaryota</taxon>
        <taxon>Metazoa</taxon>
        <taxon>Ecdysozoa</taxon>
        <taxon>Nematoda</taxon>
        <taxon>Chromadorea</taxon>
        <taxon>Rhabditida</taxon>
        <taxon>Rhabditina</taxon>
        <taxon>Rhabditomorpha</taxon>
        <taxon>Strongyloidea</taxon>
        <taxon>Heligmosomidae</taxon>
        <taxon>Nippostrongylus</taxon>
    </lineage>
</organism>
<dbReference type="SUPFAM" id="SSF51430">
    <property type="entry name" value="NAD(P)-linked oxidoreductase"/>
    <property type="match status" value="1"/>
</dbReference>
<dbReference type="STRING" id="27835.A0A0N4XND2"/>
<proteinExistence type="predicted"/>
<evidence type="ECO:0000313" key="2">
    <source>
        <dbReference type="Proteomes" id="UP000271162"/>
    </source>
</evidence>
<dbReference type="InterPro" id="IPR036812">
    <property type="entry name" value="NAD(P)_OxRdtase_dom_sf"/>
</dbReference>
<dbReference type="Gene3D" id="3.20.20.100">
    <property type="entry name" value="NADP-dependent oxidoreductase domain"/>
    <property type="match status" value="1"/>
</dbReference>
<dbReference type="EMBL" id="UYSL01006888">
    <property type="protein sequence ID" value="VDL67624.1"/>
    <property type="molecule type" value="Genomic_DNA"/>
</dbReference>
<evidence type="ECO:0000313" key="3">
    <source>
        <dbReference type="WBParaSite" id="NBR_0000403401-mRNA-1"/>
    </source>
</evidence>
<gene>
    <name evidence="1" type="ORF">NBR_LOCUS4035</name>
</gene>
<sequence length="59" mass="6670">MLLAHCKVPPALNQIELHPHFHQLDLLEYCKARDIAIQVGKFCIRTSMRLINDVSLASG</sequence>
<dbReference type="WBParaSite" id="NBR_0000403401-mRNA-1">
    <property type="protein sequence ID" value="NBR_0000403401-mRNA-1"/>
    <property type="gene ID" value="NBR_0000403401"/>
</dbReference>
<protein>
    <submittedName>
        <fullName evidence="3">Aldo_ket_red domain-containing protein</fullName>
    </submittedName>
</protein>
<keyword evidence="2" id="KW-1185">Reference proteome</keyword>
<name>A0A0N4XND2_NIPBR</name>
<dbReference type="AlphaFoldDB" id="A0A0N4XND2"/>
<dbReference type="Proteomes" id="UP000271162">
    <property type="component" value="Unassembled WGS sequence"/>
</dbReference>
<reference evidence="1 2" key="2">
    <citation type="submission" date="2018-11" db="EMBL/GenBank/DDBJ databases">
        <authorList>
            <consortium name="Pathogen Informatics"/>
        </authorList>
    </citation>
    <scope>NUCLEOTIDE SEQUENCE [LARGE SCALE GENOMIC DNA]</scope>
</reference>